<evidence type="ECO:0000256" key="5">
    <source>
        <dbReference type="ARBA" id="ARBA00022801"/>
    </source>
</evidence>
<comment type="catalytic activity">
    <reaction evidence="7 8">
        <text>adenosine(34) in tRNA + H2O + H(+) = inosine(34) in tRNA + NH4(+)</text>
        <dbReference type="Rhea" id="RHEA:43168"/>
        <dbReference type="Rhea" id="RHEA-COMP:10373"/>
        <dbReference type="Rhea" id="RHEA-COMP:10374"/>
        <dbReference type="ChEBI" id="CHEBI:15377"/>
        <dbReference type="ChEBI" id="CHEBI:15378"/>
        <dbReference type="ChEBI" id="CHEBI:28938"/>
        <dbReference type="ChEBI" id="CHEBI:74411"/>
        <dbReference type="ChEBI" id="CHEBI:82852"/>
        <dbReference type="EC" id="3.5.4.33"/>
    </reaction>
</comment>
<proteinExistence type="inferred from homology"/>
<keyword evidence="6 8" id="KW-0862">Zinc</keyword>
<dbReference type="SUPFAM" id="SSF53927">
    <property type="entry name" value="Cytidine deaminase-like"/>
    <property type="match status" value="1"/>
</dbReference>
<sequence length="182" mass="20257">MYTSEEKKRYMQLAFAEAEKARVQDEVPIGAIVVGPDGTVIGKGYNRRELDEDGTAHAEMLAIRQACQALDSWRLIDCSLFVTLEPCAMCAGAIINSRIKEVYFAAMDPKAGAAGSVVDLFAVEKFNHHPAVVRGLFKEQGAQILKDFFRQIRAKQKAAKEKAKKAQENDSENCQTEQFKIQ</sequence>
<dbReference type="GO" id="GO:0008270">
    <property type="term" value="F:zinc ion binding"/>
    <property type="evidence" value="ECO:0007669"/>
    <property type="project" value="UniProtKB-UniRule"/>
</dbReference>
<feature type="region of interest" description="Disordered" evidence="9">
    <location>
        <begin position="160"/>
        <end position="182"/>
    </location>
</feature>
<dbReference type="FunFam" id="3.40.140.10:FF:000005">
    <property type="entry name" value="tRNA-specific adenosine deaminase"/>
    <property type="match status" value="1"/>
</dbReference>
<dbReference type="InterPro" id="IPR016192">
    <property type="entry name" value="APOBEC/CMP_deaminase_Zn-bd"/>
</dbReference>
<feature type="binding site" evidence="8">
    <location>
        <position position="57"/>
    </location>
    <ligand>
        <name>Zn(2+)</name>
        <dbReference type="ChEBI" id="CHEBI:29105"/>
        <note>catalytic</note>
    </ligand>
</feature>
<comment type="function">
    <text evidence="8">Catalyzes the deamination of adenosine to inosine at the wobble position 34 of tRNA(Arg2).</text>
</comment>
<dbReference type="GO" id="GO:0052717">
    <property type="term" value="F:tRNA-specific adenosine-34 deaminase activity"/>
    <property type="evidence" value="ECO:0007669"/>
    <property type="project" value="UniProtKB-UniRule"/>
</dbReference>
<reference evidence="11 12" key="1">
    <citation type="submission" date="2019-08" db="EMBL/GenBank/DDBJ databases">
        <title>In-depth cultivation of the pig gut microbiome towards novel bacterial diversity and tailored functional studies.</title>
        <authorList>
            <person name="Wylensek D."/>
            <person name="Hitch T.C.A."/>
            <person name="Clavel T."/>
        </authorList>
    </citation>
    <scope>NUCLEOTIDE SEQUENCE [LARGE SCALE GENOMIC DNA]</scope>
    <source>
        <strain evidence="11 12">Bifido-178-WT-2B</strain>
    </source>
</reference>
<feature type="binding site" evidence="8">
    <location>
        <position position="90"/>
    </location>
    <ligand>
        <name>Zn(2+)</name>
        <dbReference type="ChEBI" id="CHEBI:29105"/>
        <note>catalytic</note>
    </ligand>
</feature>
<comment type="subunit">
    <text evidence="2 8">Homodimer.</text>
</comment>
<dbReference type="PROSITE" id="PS00903">
    <property type="entry name" value="CYT_DCMP_DEAMINASES_1"/>
    <property type="match status" value="1"/>
</dbReference>
<evidence type="ECO:0000256" key="3">
    <source>
        <dbReference type="ARBA" id="ARBA00022694"/>
    </source>
</evidence>
<dbReference type="EC" id="3.5.4.33" evidence="8"/>
<dbReference type="PANTHER" id="PTHR11079:SF202">
    <property type="entry name" value="TRNA-SPECIFIC ADENOSINE DEAMINASE"/>
    <property type="match status" value="1"/>
</dbReference>
<dbReference type="InterPro" id="IPR002125">
    <property type="entry name" value="CMP_dCMP_dom"/>
</dbReference>
<feature type="binding site" evidence="8">
    <location>
        <position position="87"/>
    </location>
    <ligand>
        <name>Zn(2+)</name>
        <dbReference type="ChEBI" id="CHEBI:29105"/>
        <note>catalytic</note>
    </ligand>
</feature>
<keyword evidence="12" id="KW-1185">Reference proteome</keyword>
<keyword evidence="3 8" id="KW-0819">tRNA processing</keyword>
<evidence type="ECO:0000256" key="9">
    <source>
        <dbReference type="SAM" id="MobiDB-lite"/>
    </source>
</evidence>
<accession>A0A6A8MDT4</accession>
<dbReference type="NCBIfam" id="NF008113">
    <property type="entry name" value="PRK10860.1"/>
    <property type="match status" value="1"/>
</dbReference>
<dbReference type="EMBL" id="VUMX01000009">
    <property type="protein sequence ID" value="MST86939.1"/>
    <property type="molecule type" value="Genomic_DNA"/>
</dbReference>
<dbReference type="InterPro" id="IPR058535">
    <property type="entry name" value="MafB19-deam"/>
</dbReference>
<dbReference type="HAMAP" id="MF_00972">
    <property type="entry name" value="tRNA_aden_deaminase"/>
    <property type="match status" value="1"/>
</dbReference>
<dbReference type="AlphaFoldDB" id="A0A6A8MDT4"/>
<feature type="active site" description="Proton donor" evidence="8">
    <location>
        <position position="59"/>
    </location>
</feature>
<keyword evidence="5 8" id="KW-0378">Hydrolase</keyword>
<evidence type="ECO:0000256" key="2">
    <source>
        <dbReference type="ARBA" id="ARBA00011738"/>
    </source>
</evidence>
<dbReference type="Proteomes" id="UP000438120">
    <property type="component" value="Unassembled WGS sequence"/>
</dbReference>
<dbReference type="InterPro" id="IPR028883">
    <property type="entry name" value="tRNA_aden_deaminase"/>
</dbReference>
<evidence type="ECO:0000256" key="8">
    <source>
        <dbReference type="HAMAP-Rule" id="MF_00972"/>
    </source>
</evidence>
<dbReference type="RefSeq" id="WP_154548204.1">
    <property type="nucleotide sequence ID" value="NZ_JBKZBY010000020.1"/>
</dbReference>
<comment type="similarity">
    <text evidence="1">Belongs to the cytidine and deoxycytidylate deaminase family. ADAT2 subfamily.</text>
</comment>
<dbReference type="Gene3D" id="3.40.140.10">
    <property type="entry name" value="Cytidine Deaminase, domain 2"/>
    <property type="match status" value="1"/>
</dbReference>
<evidence type="ECO:0000256" key="1">
    <source>
        <dbReference type="ARBA" id="ARBA00010669"/>
    </source>
</evidence>
<comment type="cofactor">
    <cofactor evidence="8">
        <name>Zn(2+)</name>
        <dbReference type="ChEBI" id="CHEBI:29105"/>
    </cofactor>
    <text evidence="8">Binds 1 zinc ion per subunit.</text>
</comment>
<organism evidence="11 12">
    <name type="scientific">Lactobacillus porci</name>
    <dbReference type="NCBI Taxonomy" id="2012477"/>
    <lineage>
        <taxon>Bacteria</taxon>
        <taxon>Bacillati</taxon>
        <taxon>Bacillota</taxon>
        <taxon>Bacilli</taxon>
        <taxon>Lactobacillales</taxon>
        <taxon>Lactobacillaceae</taxon>
        <taxon>Lactobacillus</taxon>
    </lineage>
</organism>
<evidence type="ECO:0000256" key="4">
    <source>
        <dbReference type="ARBA" id="ARBA00022723"/>
    </source>
</evidence>
<dbReference type="InterPro" id="IPR016193">
    <property type="entry name" value="Cytidine_deaminase-like"/>
</dbReference>
<evidence type="ECO:0000313" key="12">
    <source>
        <dbReference type="Proteomes" id="UP000438120"/>
    </source>
</evidence>
<evidence type="ECO:0000256" key="6">
    <source>
        <dbReference type="ARBA" id="ARBA00022833"/>
    </source>
</evidence>
<dbReference type="CDD" id="cd01285">
    <property type="entry name" value="nucleoside_deaminase"/>
    <property type="match status" value="1"/>
</dbReference>
<name>A0A6A8MDT4_9LACO</name>
<dbReference type="Pfam" id="PF14437">
    <property type="entry name" value="MafB19-deam"/>
    <property type="match status" value="1"/>
</dbReference>
<dbReference type="OrthoDB" id="9802676at2"/>
<feature type="domain" description="CMP/dCMP-type deaminase" evidence="10">
    <location>
        <begin position="5"/>
        <end position="118"/>
    </location>
</feature>
<dbReference type="PROSITE" id="PS51747">
    <property type="entry name" value="CYT_DCMP_DEAMINASES_2"/>
    <property type="match status" value="1"/>
</dbReference>
<evidence type="ECO:0000259" key="10">
    <source>
        <dbReference type="PROSITE" id="PS51747"/>
    </source>
</evidence>
<dbReference type="GO" id="GO:0002100">
    <property type="term" value="P:tRNA wobble adenosine to inosine editing"/>
    <property type="evidence" value="ECO:0007669"/>
    <property type="project" value="UniProtKB-UniRule"/>
</dbReference>
<comment type="caution">
    <text evidence="11">The sequence shown here is derived from an EMBL/GenBank/DDBJ whole genome shotgun (WGS) entry which is preliminary data.</text>
</comment>
<evidence type="ECO:0000313" key="11">
    <source>
        <dbReference type="EMBL" id="MST86939.1"/>
    </source>
</evidence>
<gene>
    <name evidence="8" type="primary">tadA</name>
    <name evidence="11" type="ORF">FYJ62_04640</name>
</gene>
<protein>
    <recommendedName>
        <fullName evidence="8">tRNA-specific adenosine deaminase</fullName>
        <ecNumber evidence="8">3.5.4.33</ecNumber>
    </recommendedName>
</protein>
<keyword evidence="4 8" id="KW-0479">Metal-binding</keyword>
<evidence type="ECO:0000256" key="7">
    <source>
        <dbReference type="ARBA" id="ARBA00048045"/>
    </source>
</evidence>
<feature type="compositionally biased region" description="Polar residues" evidence="9">
    <location>
        <begin position="172"/>
        <end position="182"/>
    </location>
</feature>
<dbReference type="PANTHER" id="PTHR11079">
    <property type="entry name" value="CYTOSINE DEAMINASE FAMILY MEMBER"/>
    <property type="match status" value="1"/>
</dbReference>